<dbReference type="EMBL" id="PJQY01000360">
    <property type="protein sequence ID" value="PQQ12354.1"/>
    <property type="molecule type" value="Genomic_DNA"/>
</dbReference>
<reference evidence="1 2" key="1">
    <citation type="submission" date="2018-02" db="EMBL/GenBank/DDBJ databases">
        <title>Draft genome of wild Prunus yedoensis var. nudiflora.</title>
        <authorList>
            <person name="Baek S."/>
            <person name="Kim J.-H."/>
            <person name="Choi K."/>
            <person name="Kim G.-B."/>
            <person name="Cho A."/>
            <person name="Jang H."/>
            <person name="Shin C.-H."/>
            <person name="Yu H.-J."/>
            <person name="Mun J.-H."/>
        </authorList>
    </citation>
    <scope>NUCLEOTIDE SEQUENCE [LARGE SCALE GENOMIC DNA]</scope>
    <source>
        <strain evidence="2">cv. Jeju island</strain>
        <tissue evidence="1">Leaf</tissue>
    </source>
</reference>
<name>A0A314Z4D1_PRUYE</name>
<dbReference type="PANTHER" id="PTHR39244:SF5">
    <property type="entry name" value="NATTERIN-3-LIKE"/>
    <property type="match status" value="1"/>
</dbReference>
<dbReference type="Proteomes" id="UP000250321">
    <property type="component" value="Unassembled WGS sequence"/>
</dbReference>
<dbReference type="InterPro" id="IPR053237">
    <property type="entry name" value="Natterin_C"/>
</dbReference>
<sequence>MSNVKVPLLATTASCDIPFSYSQRDTLIRQPPETITYRKEGGVYDGDSGSYNFKHKREKEPLAG</sequence>
<dbReference type="AlphaFoldDB" id="A0A314Z4D1"/>
<evidence type="ECO:0000313" key="2">
    <source>
        <dbReference type="Proteomes" id="UP000250321"/>
    </source>
</evidence>
<organism evidence="1 2">
    <name type="scientific">Prunus yedoensis var. nudiflora</name>
    <dbReference type="NCBI Taxonomy" id="2094558"/>
    <lineage>
        <taxon>Eukaryota</taxon>
        <taxon>Viridiplantae</taxon>
        <taxon>Streptophyta</taxon>
        <taxon>Embryophyta</taxon>
        <taxon>Tracheophyta</taxon>
        <taxon>Spermatophyta</taxon>
        <taxon>Magnoliopsida</taxon>
        <taxon>eudicotyledons</taxon>
        <taxon>Gunneridae</taxon>
        <taxon>Pentapetalae</taxon>
        <taxon>rosids</taxon>
        <taxon>fabids</taxon>
        <taxon>Rosales</taxon>
        <taxon>Rosaceae</taxon>
        <taxon>Amygdaloideae</taxon>
        <taxon>Amygdaleae</taxon>
        <taxon>Prunus</taxon>
    </lineage>
</organism>
<comment type="caution">
    <text evidence="1">The sequence shown here is derived from an EMBL/GenBank/DDBJ whole genome shotgun (WGS) entry which is preliminary data.</text>
</comment>
<dbReference type="OrthoDB" id="1925699at2759"/>
<evidence type="ECO:0000313" key="1">
    <source>
        <dbReference type="EMBL" id="PQQ12354.1"/>
    </source>
</evidence>
<gene>
    <name evidence="1" type="ORF">Pyn_24315</name>
</gene>
<protein>
    <submittedName>
        <fullName evidence="1">Uncharacterized protein</fullName>
    </submittedName>
</protein>
<proteinExistence type="predicted"/>
<keyword evidence="2" id="KW-1185">Reference proteome</keyword>
<dbReference type="PANTHER" id="PTHR39244">
    <property type="entry name" value="NATTERIN-4"/>
    <property type="match status" value="1"/>
</dbReference>
<accession>A0A314Z4D1</accession>